<evidence type="ECO:0000313" key="2">
    <source>
        <dbReference type="Proteomes" id="UP000003244"/>
    </source>
</evidence>
<keyword evidence="2" id="KW-1185">Reference proteome</keyword>
<organism evidence="1 2">
    <name type="scientific">Peptostreptococcus stomatis DSM 17678</name>
    <dbReference type="NCBI Taxonomy" id="596315"/>
    <lineage>
        <taxon>Bacteria</taxon>
        <taxon>Bacillati</taxon>
        <taxon>Bacillota</taxon>
        <taxon>Clostridia</taxon>
        <taxon>Peptostreptococcales</taxon>
        <taxon>Peptostreptococcaceae</taxon>
        <taxon>Peptostreptococcus</taxon>
    </lineage>
</organism>
<accession>E0E1Z9</accession>
<dbReference type="InterPro" id="IPR006944">
    <property type="entry name" value="Phage/GTA_portal"/>
</dbReference>
<protein>
    <submittedName>
        <fullName evidence="1">Phage portal protein, HK97 family</fullName>
    </submittedName>
</protein>
<dbReference type="AlphaFoldDB" id="E0E1Z9"/>
<dbReference type="InterPro" id="IPR006427">
    <property type="entry name" value="Portal_HK97"/>
</dbReference>
<sequence>MFEKFKNKKTRAEPKSPMIQFISTDSDLYVQGYTRLSDCPEVRSGIERIADLIASMTIHLMENKEDGDVRVKNQLSKKIDIEPYSLMTGFNFKHWLVKSLMLEGNVFVYPKIDRDGILEDLIPITNGFLQKNNTGYGVRVGNNYYNSDEILHFMINPRQRVPFEGESYRVVLRDVAKNIKQANKTTNEFMSNRVIPSLIVKVDSTVAELASEEGRDGVYHKYLESSKQGQPWIIPAELLEVQQVKPLTLNDIAIKDTIELDKKTVAGILNIPAFLLGVGAFNAEEYNNFIRSRIMSIAKNIEQEFTKKLLYSPNLYFKFNSRSLYTYSLKELAEIGSTMYVRGIMTGNEVRDWVGLSPKEGLSELVILENYIPLNMIDQQEKLKGGEEDA</sequence>
<gene>
    <name evidence="1" type="ORF">HMPREF0634_0217</name>
</gene>
<evidence type="ECO:0000313" key="1">
    <source>
        <dbReference type="EMBL" id="EFM65059.1"/>
    </source>
</evidence>
<dbReference type="EMBL" id="ADGQ01000028">
    <property type="protein sequence ID" value="EFM65059.1"/>
    <property type="molecule type" value="Genomic_DNA"/>
</dbReference>
<proteinExistence type="predicted"/>
<dbReference type="GeneID" id="84800241"/>
<name>E0E1Z9_9FIRM</name>
<dbReference type="OrthoDB" id="1803666at2"/>
<dbReference type="STRING" id="596315.HMPREF0634_0217"/>
<dbReference type="eggNOG" id="COG4695">
    <property type="taxonomic scope" value="Bacteria"/>
</dbReference>
<dbReference type="Pfam" id="PF04860">
    <property type="entry name" value="Phage_portal"/>
    <property type="match status" value="1"/>
</dbReference>
<comment type="caution">
    <text evidence="1">The sequence shown here is derived from an EMBL/GenBank/DDBJ whole genome shotgun (WGS) entry which is preliminary data.</text>
</comment>
<dbReference type="Proteomes" id="UP000003244">
    <property type="component" value="Unassembled WGS sequence"/>
</dbReference>
<dbReference type="RefSeq" id="WP_007788715.1">
    <property type="nucleotide sequence ID" value="NZ_ADGQ01000028.1"/>
</dbReference>
<reference evidence="1 2" key="1">
    <citation type="submission" date="2010-08" db="EMBL/GenBank/DDBJ databases">
        <authorList>
            <person name="Harkins D.M."/>
            <person name="Madupu R."/>
            <person name="Durkin A.S."/>
            <person name="Torralba M."/>
            <person name="Methe B."/>
            <person name="Sutton G.G."/>
            <person name="Nelson K.E."/>
        </authorList>
    </citation>
    <scope>NUCLEOTIDE SEQUENCE [LARGE SCALE GENOMIC DNA]</scope>
    <source>
        <strain evidence="1 2">DSM 17678</strain>
    </source>
</reference>
<dbReference type="NCBIfam" id="TIGR01537">
    <property type="entry name" value="portal_HK97"/>
    <property type="match status" value="1"/>
</dbReference>